<protein>
    <submittedName>
        <fullName evidence="1">Uncharacterized protein</fullName>
    </submittedName>
</protein>
<organism evidence="1 2">
    <name type="scientific">Boletus reticuloceps</name>
    <dbReference type="NCBI Taxonomy" id="495285"/>
    <lineage>
        <taxon>Eukaryota</taxon>
        <taxon>Fungi</taxon>
        <taxon>Dikarya</taxon>
        <taxon>Basidiomycota</taxon>
        <taxon>Agaricomycotina</taxon>
        <taxon>Agaricomycetes</taxon>
        <taxon>Agaricomycetidae</taxon>
        <taxon>Boletales</taxon>
        <taxon>Boletineae</taxon>
        <taxon>Boletaceae</taxon>
        <taxon>Boletoideae</taxon>
        <taxon>Boletus</taxon>
    </lineage>
</organism>
<name>A0A8I2YD21_9AGAM</name>
<dbReference type="EMBL" id="JAGFBS010000072">
    <property type="protein sequence ID" value="KAG6369624.1"/>
    <property type="molecule type" value="Genomic_DNA"/>
</dbReference>
<proteinExistence type="predicted"/>
<accession>A0A8I2YD21</accession>
<evidence type="ECO:0000313" key="1">
    <source>
        <dbReference type="EMBL" id="KAG6369624.1"/>
    </source>
</evidence>
<gene>
    <name evidence="1" type="ORF">JVT61DRAFT_14193</name>
</gene>
<sequence>MTDGPKQIERQIGKLKQDSARDVERQLAQQRVGAKEAKIREVRLCLRDYESRYRLSMLTAFTWWYGV</sequence>
<evidence type="ECO:0000313" key="2">
    <source>
        <dbReference type="Proteomes" id="UP000683000"/>
    </source>
</evidence>
<dbReference type="Proteomes" id="UP000683000">
    <property type="component" value="Unassembled WGS sequence"/>
</dbReference>
<comment type="caution">
    <text evidence="1">The sequence shown here is derived from an EMBL/GenBank/DDBJ whole genome shotgun (WGS) entry which is preliminary data.</text>
</comment>
<reference evidence="1" key="1">
    <citation type="submission" date="2021-03" db="EMBL/GenBank/DDBJ databases">
        <title>Evolutionary innovations through gain and loss of genes in the ectomycorrhizal Boletales.</title>
        <authorList>
            <person name="Wu G."/>
            <person name="Miyauchi S."/>
            <person name="Morin E."/>
            <person name="Yang Z.-L."/>
            <person name="Xu J."/>
            <person name="Martin F.M."/>
        </authorList>
    </citation>
    <scope>NUCLEOTIDE SEQUENCE</scope>
    <source>
        <strain evidence="1">BR01</strain>
    </source>
</reference>
<dbReference type="AlphaFoldDB" id="A0A8I2YD21"/>
<keyword evidence="2" id="KW-1185">Reference proteome</keyword>